<keyword evidence="6" id="KW-1003">Cell membrane</keyword>
<dbReference type="Proteomes" id="UP001303211">
    <property type="component" value="Chromosome"/>
</dbReference>
<gene>
    <name evidence="7" type="ORF">P4826_08780</name>
</gene>
<dbReference type="CDD" id="cd06662">
    <property type="entry name" value="SURF1"/>
    <property type="match status" value="1"/>
</dbReference>
<comment type="subcellular location">
    <subcellularLocation>
        <location evidence="6">Cell membrane</location>
        <topology evidence="6">Multi-pass membrane protein</topology>
    </subcellularLocation>
    <subcellularLocation>
        <location evidence="1">Membrane</location>
    </subcellularLocation>
</comment>
<evidence type="ECO:0000256" key="4">
    <source>
        <dbReference type="ARBA" id="ARBA00022989"/>
    </source>
</evidence>
<evidence type="ECO:0000256" key="1">
    <source>
        <dbReference type="ARBA" id="ARBA00004370"/>
    </source>
</evidence>
<accession>A0ABZ0JA41</accession>
<dbReference type="InterPro" id="IPR002994">
    <property type="entry name" value="Surf1/Shy1"/>
</dbReference>
<dbReference type="InterPro" id="IPR045214">
    <property type="entry name" value="Surf1/Surf4"/>
</dbReference>
<organism evidence="7 8">
    <name type="scientific">Diaphorobacter limosus</name>
    <dbReference type="NCBI Taxonomy" id="3036128"/>
    <lineage>
        <taxon>Bacteria</taxon>
        <taxon>Pseudomonadati</taxon>
        <taxon>Pseudomonadota</taxon>
        <taxon>Betaproteobacteria</taxon>
        <taxon>Burkholderiales</taxon>
        <taxon>Comamonadaceae</taxon>
        <taxon>Diaphorobacter</taxon>
    </lineage>
</organism>
<keyword evidence="8" id="KW-1185">Reference proteome</keyword>
<dbReference type="EMBL" id="CP136921">
    <property type="protein sequence ID" value="WOO34427.1"/>
    <property type="molecule type" value="Genomic_DNA"/>
</dbReference>
<evidence type="ECO:0000313" key="8">
    <source>
        <dbReference type="Proteomes" id="UP001303211"/>
    </source>
</evidence>
<evidence type="ECO:0000313" key="7">
    <source>
        <dbReference type="EMBL" id="WOO34427.1"/>
    </source>
</evidence>
<evidence type="ECO:0000256" key="2">
    <source>
        <dbReference type="ARBA" id="ARBA00007165"/>
    </source>
</evidence>
<dbReference type="PANTHER" id="PTHR23427">
    <property type="entry name" value="SURFEIT LOCUS PROTEIN"/>
    <property type="match status" value="1"/>
</dbReference>
<comment type="similarity">
    <text evidence="2 6">Belongs to the SURF1 family.</text>
</comment>
<sequence>MDPIISPAQARFGWRFWLLTLAALVAMAVTATLGAWQLSRAAQKQALQAMLVAREQMPVLVGRDLERARVGGVAALLQRNVQLQGQWVPQATVFLDNRQMQGRPGFWVLTPLRLPGEQGVVLVQRGWAPRDFQERTRLPDVVTPAGNVQIHGHVAAAVARLYEFAPAGEGEGASRIRQNLTLAAYGAETGLPLLPLVVVQTGGASDGLQRDWAPADSGVDKHYGYAFQWFGLSGLVFILYVWFQFVRRLPSLGGKSDA</sequence>
<feature type="transmembrane region" description="Helical" evidence="6">
    <location>
        <begin position="16"/>
        <end position="36"/>
    </location>
</feature>
<evidence type="ECO:0000256" key="3">
    <source>
        <dbReference type="ARBA" id="ARBA00022692"/>
    </source>
</evidence>
<keyword evidence="5 6" id="KW-0472">Membrane</keyword>
<dbReference type="PANTHER" id="PTHR23427:SF2">
    <property type="entry name" value="SURFEIT LOCUS PROTEIN 1"/>
    <property type="match status" value="1"/>
</dbReference>
<protein>
    <recommendedName>
        <fullName evidence="6">SURF1-like protein</fullName>
    </recommendedName>
</protein>
<feature type="transmembrane region" description="Helical" evidence="6">
    <location>
        <begin position="182"/>
        <end position="203"/>
    </location>
</feature>
<proteinExistence type="inferred from homology"/>
<keyword evidence="3 6" id="KW-0812">Transmembrane</keyword>
<keyword evidence="4 6" id="KW-1133">Transmembrane helix</keyword>
<dbReference type="PROSITE" id="PS50895">
    <property type="entry name" value="SURF1"/>
    <property type="match status" value="1"/>
</dbReference>
<reference evidence="7 8" key="1">
    <citation type="submission" date="2023-03" db="EMBL/GenBank/DDBJ databases">
        <title>Diaphorobacter basophil sp. nov., isolated from a sewage-treatment plant.</title>
        <authorList>
            <person name="Yang K."/>
        </authorList>
    </citation>
    <scope>NUCLEOTIDE SEQUENCE [LARGE SCALE GENOMIC DNA]</scope>
    <source>
        <strain evidence="7 8">Y-1</strain>
    </source>
</reference>
<dbReference type="RefSeq" id="WP_317703744.1">
    <property type="nucleotide sequence ID" value="NZ_CP136921.1"/>
</dbReference>
<evidence type="ECO:0000256" key="6">
    <source>
        <dbReference type="RuleBase" id="RU363076"/>
    </source>
</evidence>
<name>A0ABZ0JA41_9BURK</name>
<dbReference type="Pfam" id="PF02104">
    <property type="entry name" value="SURF1"/>
    <property type="match status" value="1"/>
</dbReference>
<feature type="transmembrane region" description="Helical" evidence="6">
    <location>
        <begin position="223"/>
        <end position="243"/>
    </location>
</feature>
<evidence type="ECO:0000256" key="5">
    <source>
        <dbReference type="ARBA" id="ARBA00023136"/>
    </source>
</evidence>